<dbReference type="GO" id="GO:0005816">
    <property type="term" value="C:spindle pole body"/>
    <property type="evidence" value="ECO:0007669"/>
    <property type="project" value="TreeGrafter"/>
</dbReference>
<evidence type="ECO:0000256" key="5">
    <source>
        <dbReference type="ARBA" id="ARBA00023017"/>
    </source>
</evidence>
<dbReference type="PANTHER" id="PTHR18916">
    <property type="entry name" value="DYNACTIN 1-RELATED MICROTUBULE-BINDING"/>
    <property type="match status" value="1"/>
</dbReference>
<dbReference type="Proteomes" id="UP000036947">
    <property type="component" value="Unassembled WGS sequence"/>
</dbReference>
<dbReference type="STRING" id="1163406.A0A0L0NJE7"/>
<keyword evidence="7" id="KW-0206">Cytoskeleton</keyword>
<dbReference type="GO" id="GO:0005874">
    <property type="term" value="C:microtubule"/>
    <property type="evidence" value="ECO:0007669"/>
    <property type="project" value="UniProtKB-KW"/>
</dbReference>
<dbReference type="GO" id="GO:0000743">
    <property type="term" value="P:nuclear migration involved in conjugation with cellular fusion"/>
    <property type="evidence" value="ECO:0007669"/>
    <property type="project" value="TreeGrafter"/>
</dbReference>
<protein>
    <submittedName>
        <fullName evidence="11">Dynactin</fullName>
    </submittedName>
</protein>
<keyword evidence="12" id="KW-1185">Reference proteome</keyword>
<feature type="region of interest" description="Disordered" evidence="9">
    <location>
        <begin position="81"/>
        <end position="315"/>
    </location>
</feature>
<dbReference type="GO" id="GO:0005819">
    <property type="term" value="C:spindle"/>
    <property type="evidence" value="ECO:0007669"/>
    <property type="project" value="UniProtKB-SubCell"/>
</dbReference>
<evidence type="ECO:0000256" key="7">
    <source>
        <dbReference type="ARBA" id="ARBA00023212"/>
    </source>
</evidence>
<dbReference type="InterPro" id="IPR022157">
    <property type="entry name" value="Dynactin"/>
</dbReference>
<evidence type="ECO:0000259" key="10">
    <source>
        <dbReference type="PROSITE" id="PS50245"/>
    </source>
</evidence>
<keyword evidence="3" id="KW-0963">Cytoplasm</keyword>
<dbReference type="Gene3D" id="2.30.30.190">
    <property type="entry name" value="CAP Gly-rich-like domain"/>
    <property type="match status" value="1"/>
</dbReference>
<dbReference type="Pfam" id="PF12455">
    <property type="entry name" value="Dynactin"/>
    <property type="match status" value="1"/>
</dbReference>
<dbReference type="SUPFAM" id="SSF74924">
    <property type="entry name" value="Cap-Gly domain"/>
    <property type="match status" value="1"/>
</dbReference>
<feature type="coiled-coil region" evidence="8">
    <location>
        <begin position="472"/>
        <end position="581"/>
    </location>
</feature>
<keyword evidence="6 8" id="KW-0175">Coiled coil</keyword>
<accession>A0A0L0NJE7</accession>
<dbReference type="PROSITE" id="PS50245">
    <property type="entry name" value="CAP_GLY_2"/>
    <property type="match status" value="1"/>
</dbReference>
<reference evidence="11 12" key="1">
    <citation type="journal article" date="2015" name="BMC Genomics">
        <title>The genome of the truffle-parasite Tolypocladium ophioglossoides and the evolution of antifungal peptaibiotics.</title>
        <authorList>
            <person name="Quandt C.A."/>
            <person name="Bushley K.E."/>
            <person name="Spatafora J.W."/>
        </authorList>
    </citation>
    <scope>NUCLEOTIDE SEQUENCE [LARGE SCALE GENOMIC DNA]</scope>
    <source>
        <strain evidence="11 12">CBS 100239</strain>
    </source>
</reference>
<dbReference type="OrthoDB" id="2130750at2759"/>
<feature type="coiled-coil region" evidence="8">
    <location>
        <begin position="1025"/>
        <end position="1182"/>
    </location>
</feature>
<dbReference type="GO" id="GO:0000132">
    <property type="term" value="P:establishment of mitotic spindle orientation"/>
    <property type="evidence" value="ECO:0007669"/>
    <property type="project" value="TreeGrafter"/>
</dbReference>
<feature type="compositionally biased region" description="Low complexity" evidence="9">
    <location>
        <begin position="280"/>
        <end position="306"/>
    </location>
</feature>
<dbReference type="SMART" id="SM01052">
    <property type="entry name" value="CAP_GLY"/>
    <property type="match status" value="1"/>
</dbReference>
<evidence type="ECO:0000256" key="6">
    <source>
        <dbReference type="ARBA" id="ARBA00023054"/>
    </source>
</evidence>
<keyword evidence="5" id="KW-0243">Dynein</keyword>
<evidence type="ECO:0000313" key="11">
    <source>
        <dbReference type="EMBL" id="KND94159.1"/>
    </source>
</evidence>
<dbReference type="GO" id="GO:0051301">
    <property type="term" value="P:cell division"/>
    <property type="evidence" value="ECO:0007669"/>
    <property type="project" value="UniProtKB-KW"/>
</dbReference>
<comment type="subcellular location">
    <subcellularLocation>
        <location evidence="1">Cytoplasm</location>
        <location evidence="1">Cytoskeleton</location>
    </subcellularLocation>
</comment>
<proteinExistence type="inferred from homology"/>
<name>A0A0L0NJE7_TOLOC</name>
<evidence type="ECO:0000313" key="12">
    <source>
        <dbReference type="Proteomes" id="UP000036947"/>
    </source>
</evidence>
<dbReference type="InterPro" id="IPR036859">
    <property type="entry name" value="CAP-Gly_dom_sf"/>
</dbReference>
<evidence type="ECO:0000256" key="3">
    <source>
        <dbReference type="ARBA" id="ARBA00022490"/>
    </source>
</evidence>
<evidence type="ECO:0000256" key="2">
    <source>
        <dbReference type="ARBA" id="ARBA00011010"/>
    </source>
</evidence>
<evidence type="ECO:0000256" key="9">
    <source>
        <dbReference type="SAM" id="MobiDB-lite"/>
    </source>
</evidence>
<comment type="caution">
    <text evidence="11">The sequence shown here is derived from an EMBL/GenBank/DDBJ whole genome shotgun (WGS) entry which is preliminary data.</text>
</comment>
<sequence>MMPDYKPGQTVQLSDGRKGTVRFAGQTHFQVGEWVGVELEDKTAKNDGSVQGERYFDCPMGYGMFVKPMMATILAQPPTAKPAAVRKPARPSSFNPGATKAMSASGDVALTKRRSLNAPSPSPGPKTSRPSSIVRSPAKSPTKQLSGPSSSSASRTGTPSHARVSSAGAKPRTSISGQRTSMGPPVVPASRTPRQSSISSVAARPSGPPARAVSGRAPLGGLRTLSRPDSGRRPSGDSQGGRDSGSTDGAGSPLKSDGEILSPQPKSPVMGRTNALEKIAAAASPGTSSTPPLKRTTAPAVAPRTAGNAAANREIEDLKAKLKVLERKRMEDRDKLKQIEKVQGERDKFEGIIQKLQQKYQPQHQENNELRKQLKEAEARFESIEGMQAEHDSALELAALDREMAEETAEVLKMEVDTLKQKAEELELEVEILREENSEYSKGMTPEERASTGWLQMERTNDRLREALLRLRDITQGQEEELRDQISGLEEELKELNGVKEEHGATKEKLAQSEAAVDDLRQQLDTALGAEDMIEDLTERNMSMSVQIEELKAVIDDLENLKEINDELEANHMQNEKELQEDLDFKDSVIAEQARRAAQQEEAFEDMEYTLSRFRELVTSLQGDLEDMRASQAVTEGESEKLNDRSRAMMDLNMKLQLSAAKAQVKTIDLELRRLEAQEAEQHLEIVKLFLPDSYQEDQDSVLALLRFRRLAFKANLLHGFVRERITGQPHPGHEDDVFAGCDAVDKLLWVSAMCDRFVNDISHCSMEQFSKYQYSLLELEPVERALNAWIDGLRRDDLKEQKCADELHRTVALLSHLGEVHISAGLASFADDVCMRSLVVQNHLESAAVAFNTTRAMVQRAIPSEGEGNDDEMAQLFAKTFDLVITQTRSTKMIAGKAVRALEELKTRSLSLLPDTREAFEQCEVGSRELANLSRKIGNGVHGLLTHDEGRNEPFTYSEVQSVIHQAALEAGSTSESDTFSAYLSKLRTVNSQITDLAALATDLDQTQEFDVNPAPWRLRSQELKALKTVPVDAEEELRRLKEEHNEARRAIAQRDEHLSTAVLKIETLESRMRDAQANVERISNLQKQLEASGEQVDSLKEDIEKQDRELKNLESERDKWKKIASDSRAFADGADAAGMKAGQERAVATAREMDELKKDIESLQSAVRYLREDNRRARTKEQRSYDWLAEPLKKPTSVVEQRKKLVVAEGRDVLGELVRMATSATVFDFTALPTDKLVWRPAKSTAQYHAAKQMEDYAAWTAWQDSVLRKSAVLRRGGEDNHRGRLVRNPAAQLQIRLPGADGKMMAGSGVGRDGVQVVGSREWEALQGGRLAAV</sequence>
<dbReference type="GO" id="GO:0005814">
    <property type="term" value="C:centriole"/>
    <property type="evidence" value="ECO:0007669"/>
    <property type="project" value="UniProtKB-SubCell"/>
</dbReference>
<dbReference type="EMBL" id="LFRF01000002">
    <property type="protein sequence ID" value="KND94159.1"/>
    <property type="molecule type" value="Genomic_DNA"/>
</dbReference>
<comment type="similarity">
    <text evidence="2">Belongs to the dynactin 150 kDa subunit family.</text>
</comment>
<evidence type="ECO:0000256" key="1">
    <source>
        <dbReference type="ARBA" id="ARBA00004245"/>
    </source>
</evidence>
<dbReference type="GO" id="GO:0051286">
    <property type="term" value="C:cell tip"/>
    <property type="evidence" value="ECO:0007669"/>
    <property type="project" value="TreeGrafter"/>
</dbReference>
<feature type="compositionally biased region" description="Polar residues" evidence="9">
    <location>
        <begin position="128"/>
        <end position="145"/>
    </location>
</feature>
<gene>
    <name evidence="11" type="ORF">TOPH_01132</name>
</gene>
<dbReference type="InterPro" id="IPR000938">
    <property type="entry name" value="CAP-Gly_domain"/>
</dbReference>
<feature type="domain" description="CAP-Gly" evidence="10">
    <location>
        <begin position="25"/>
        <end position="67"/>
    </location>
</feature>
<evidence type="ECO:0000256" key="8">
    <source>
        <dbReference type="SAM" id="Coils"/>
    </source>
</evidence>
<feature type="compositionally biased region" description="Low complexity" evidence="9">
    <location>
        <begin position="146"/>
        <end position="160"/>
    </location>
</feature>
<dbReference type="Pfam" id="PF01302">
    <property type="entry name" value="CAP_GLY"/>
    <property type="match status" value="1"/>
</dbReference>
<dbReference type="GO" id="GO:0030286">
    <property type="term" value="C:dynein complex"/>
    <property type="evidence" value="ECO:0007669"/>
    <property type="project" value="UniProtKB-KW"/>
</dbReference>
<evidence type="ECO:0000256" key="4">
    <source>
        <dbReference type="ARBA" id="ARBA00022701"/>
    </source>
</evidence>
<organism evidence="11 12">
    <name type="scientific">Tolypocladium ophioglossoides (strain CBS 100239)</name>
    <name type="common">Snaketongue truffleclub</name>
    <name type="synonym">Elaphocordyceps ophioglossoides</name>
    <dbReference type="NCBI Taxonomy" id="1163406"/>
    <lineage>
        <taxon>Eukaryota</taxon>
        <taxon>Fungi</taxon>
        <taxon>Dikarya</taxon>
        <taxon>Ascomycota</taxon>
        <taxon>Pezizomycotina</taxon>
        <taxon>Sordariomycetes</taxon>
        <taxon>Hypocreomycetidae</taxon>
        <taxon>Hypocreales</taxon>
        <taxon>Ophiocordycipitaceae</taxon>
        <taxon>Tolypocladium</taxon>
    </lineage>
</organism>
<keyword evidence="4" id="KW-0493">Microtubule</keyword>